<accession>A0A3P3XL65</accession>
<dbReference type="AlphaFoldDB" id="A0A3P3XL65"/>
<protein>
    <submittedName>
        <fullName evidence="1">Uncharacterized protein</fullName>
    </submittedName>
</protein>
<organism evidence="1">
    <name type="scientific">uncultured spirochete</name>
    <dbReference type="NCBI Taxonomy" id="156406"/>
    <lineage>
        <taxon>Bacteria</taxon>
        <taxon>Pseudomonadati</taxon>
        <taxon>Spirochaetota</taxon>
        <taxon>Spirochaetia</taxon>
        <taxon>Spirochaetales</taxon>
        <taxon>environmental samples</taxon>
    </lineage>
</organism>
<dbReference type="EMBL" id="FWDM01000036">
    <property type="protein sequence ID" value="SLM15284.1"/>
    <property type="molecule type" value="Genomic_DNA"/>
</dbReference>
<gene>
    <name evidence="1" type="ORF">SPIROBIBN47_410018</name>
</gene>
<name>A0A3P3XL65_9SPIR</name>
<sequence>MHAINLIAQSVRTLAPALPCDPIEATCAVTGQVCPCLPRREVLGDSFTNIDCLRAPESEFVGVDVYIAWFFGYKTTEDKKRLKCPERMASWICDGNEFRELSRIEIREMVLNGIPYKQWAAYVTTSYKKHGSLWARVNIGPRGIWRFEMIDADCRDENKTREYWNRMNAAVNAGIGRGIIETLDMPPYLTMKVGMKTWIEYEKWAKPIYQSGLYQFLAYLLPSAEERINAKSGIGNGGISKSKQLSLF</sequence>
<reference evidence="1" key="1">
    <citation type="submission" date="2017-02" db="EMBL/GenBank/DDBJ databases">
        <authorList>
            <person name="Regsiter A."/>
            <person name="William W."/>
        </authorList>
    </citation>
    <scope>NUCLEOTIDE SEQUENCE</scope>
    <source>
        <strain evidence="1">Bib</strain>
    </source>
</reference>
<proteinExistence type="predicted"/>
<evidence type="ECO:0000313" key="1">
    <source>
        <dbReference type="EMBL" id="SLM15284.1"/>
    </source>
</evidence>